<keyword evidence="4" id="KW-1185">Reference proteome</keyword>
<dbReference type="GO" id="GO:0006309">
    <property type="term" value="P:apoptotic DNA fragmentation"/>
    <property type="evidence" value="ECO:0000318"/>
    <property type="project" value="GO_Central"/>
</dbReference>
<dbReference type="Pfam" id="PF03265">
    <property type="entry name" value="DNase_II"/>
    <property type="match status" value="2"/>
</dbReference>
<dbReference type="VEuPathDB" id="AmoebaDB:DICPUDRAFT_158200"/>
<evidence type="ECO:0000313" key="4">
    <source>
        <dbReference type="Proteomes" id="UP000001064"/>
    </source>
</evidence>
<sequence>YGDNKQKNYQEYHKFLKSKDNNFVVSQAPRCKTTENVYQGEARNKFNGMTSTKDVDWWFLQQLSGDNGGAIYTDSSLSGEKIISEINNYYTKNSDKIPNPVTITYEQILNNNNYNSIAYNNEPRHKVKKVNGVVYTDPTTRGDPGTGAHAKGFFIWNNQGGIHVIQSYPQSPEKDGADEFFEKGTGFNLGQHSVCINLSPDELDIIPKLLIYGDFIINAINGINIRDITHKLSGITKFNDIRTRVGSLIDTSAFTKNEIASFKKLKKTFDIFDQNIFDTIIFDPNTNHWSKNTIELSKWSTIASLVSNNDFSSFDFQRKNVKDCIHYNKVMDQSNGDGQYFVQTSNNNIHKKKASYPLSKRGFNMIWDYIADYYYNNHQKTGKWLINTMQRGGSKNGDKMAKPSDKMNIVSRTDAPWSVSESTTDGAQHSKISYLVDSTGNLFCIGDLNWQGKQESRGGCAFCSKKLDYLAEYYESRVTVIADPPTTPRYDKFGPEVIPFGTAGFKIDFTNYYTDLENKGFYSAANRPVMEIKKLNQQNNQYESFNPKVIIDTEDTKPSVDYDTDGSFTDDITNLIKNFNGLLSEIYIPIKLNRIQAANPTFEIDQKIGLFVSPIFKDEIIFCDYNDPHCNYNHDNHLLIKDLVFRFEMQDYETIVPRQSETNGETRGRKMNVIFNPTISTTAPPSIIDKTIELVKLEKDIKEIYEHFGIVRQTPIRFINIDLTDKNNQRILIGDSQMCGDVDIIYYNENCYDFLVYCLSEKYAVINNGIYNSRVDGFSAPTDTIMGAIVWPNGTPSTCFIPDEPDMVSQSQTMNDDD</sequence>
<reference evidence="4" key="1">
    <citation type="journal article" date="2011" name="Genome Biol.">
        <title>Comparative genomics of the social amoebae Dictyostelium discoideum and Dictyostelium purpureum.</title>
        <authorList>
            <consortium name="US DOE Joint Genome Institute (JGI-PGF)"/>
            <person name="Sucgang R."/>
            <person name="Kuo A."/>
            <person name="Tian X."/>
            <person name="Salerno W."/>
            <person name="Parikh A."/>
            <person name="Feasley C.L."/>
            <person name="Dalin E."/>
            <person name="Tu H."/>
            <person name="Huang E."/>
            <person name="Barry K."/>
            <person name="Lindquist E."/>
            <person name="Shapiro H."/>
            <person name="Bruce D."/>
            <person name="Schmutz J."/>
            <person name="Salamov A."/>
            <person name="Fey P."/>
            <person name="Gaudet P."/>
            <person name="Anjard C."/>
            <person name="Babu M.M."/>
            <person name="Basu S."/>
            <person name="Bushmanova Y."/>
            <person name="van der Wel H."/>
            <person name="Katoh-Kurasawa M."/>
            <person name="Dinh C."/>
            <person name="Coutinho P.M."/>
            <person name="Saito T."/>
            <person name="Elias M."/>
            <person name="Schaap P."/>
            <person name="Kay R.R."/>
            <person name="Henrissat B."/>
            <person name="Eichinger L."/>
            <person name="Rivero F."/>
            <person name="Putnam N.H."/>
            <person name="West C.M."/>
            <person name="Loomis W.F."/>
            <person name="Chisholm R.L."/>
            <person name="Shaulsky G."/>
            <person name="Strassmann J.E."/>
            <person name="Queller D.C."/>
            <person name="Kuspa A."/>
            <person name="Grigoriev I.V."/>
        </authorList>
    </citation>
    <scope>NUCLEOTIDE SEQUENCE [LARGE SCALE GENOMIC DNA]</scope>
    <source>
        <strain evidence="4">QSDP1</strain>
    </source>
</reference>
<feature type="non-terminal residue" evidence="3">
    <location>
        <position position="1"/>
    </location>
</feature>
<gene>
    <name evidence="3" type="ORF">DICPUDRAFT_158200</name>
</gene>
<dbReference type="OrthoDB" id="10261598at2759"/>
<name>F1A124_DICPU</name>
<evidence type="ECO:0000256" key="1">
    <source>
        <dbReference type="ARBA" id="ARBA00007527"/>
    </source>
</evidence>
<dbReference type="GO" id="GO:0004531">
    <property type="term" value="F:deoxyribonuclease II activity"/>
    <property type="evidence" value="ECO:0000318"/>
    <property type="project" value="GO_Central"/>
</dbReference>
<comment type="similarity">
    <text evidence="1">Belongs to the DNase II family.</text>
</comment>
<organism evidence="3 4">
    <name type="scientific">Dictyostelium purpureum</name>
    <name type="common">Slime mold</name>
    <dbReference type="NCBI Taxonomy" id="5786"/>
    <lineage>
        <taxon>Eukaryota</taxon>
        <taxon>Amoebozoa</taxon>
        <taxon>Evosea</taxon>
        <taxon>Eumycetozoa</taxon>
        <taxon>Dictyostelia</taxon>
        <taxon>Dictyosteliales</taxon>
        <taxon>Dictyosteliaceae</taxon>
        <taxon>Dictyostelium</taxon>
    </lineage>
</organism>
<dbReference type="OMA" id="INISYRF"/>
<dbReference type="PANTHER" id="PTHR10858">
    <property type="entry name" value="DEOXYRIBONUCLEASE II"/>
    <property type="match status" value="1"/>
</dbReference>
<evidence type="ECO:0000256" key="2">
    <source>
        <dbReference type="ARBA" id="ARBA00022801"/>
    </source>
</evidence>
<dbReference type="PANTHER" id="PTHR10858:SF22">
    <property type="entry name" value="DEOXYRIBONUCLEASE II-RELATED"/>
    <property type="match status" value="1"/>
</dbReference>
<dbReference type="Proteomes" id="UP000001064">
    <property type="component" value="Unassembled WGS sequence"/>
</dbReference>
<dbReference type="InterPro" id="IPR004947">
    <property type="entry name" value="DNase_II"/>
</dbReference>
<evidence type="ECO:0000313" key="3">
    <source>
        <dbReference type="EMBL" id="EGC30100.1"/>
    </source>
</evidence>
<keyword evidence="2" id="KW-0378">Hydrolase</keyword>
<protein>
    <submittedName>
        <fullName evidence="3">Uncharacterized protein</fullName>
    </submittedName>
</protein>
<dbReference type="eggNOG" id="ENOG502RDEM">
    <property type="taxonomic scope" value="Eukaryota"/>
</dbReference>
<dbReference type="InParanoid" id="F1A124"/>
<dbReference type="KEGG" id="dpp:DICPUDRAFT_158200"/>
<dbReference type="EMBL" id="GL871358">
    <property type="protein sequence ID" value="EGC30100.1"/>
    <property type="molecule type" value="Genomic_DNA"/>
</dbReference>
<dbReference type="RefSeq" id="XP_003293368.1">
    <property type="nucleotide sequence ID" value="XM_003293320.1"/>
</dbReference>
<dbReference type="FunCoup" id="F1A124">
    <property type="interactions" value="937"/>
</dbReference>
<dbReference type="AlphaFoldDB" id="F1A124"/>
<proteinExistence type="inferred from homology"/>
<accession>F1A124</accession>
<dbReference type="GeneID" id="10511223"/>